<protein>
    <submittedName>
        <fullName evidence="2">Antibiotic biosynthesis monooxygenase</fullName>
    </submittedName>
</protein>
<keyword evidence="2" id="KW-0503">Monooxygenase</keyword>
<reference evidence="2" key="1">
    <citation type="submission" date="2022-11" db="EMBL/GenBank/DDBJ databases">
        <authorList>
            <person name="Graham C."/>
            <person name="Newman J.D."/>
        </authorList>
    </citation>
    <scope>NUCLEOTIDE SEQUENCE</scope>
    <source>
        <strain evidence="2">DSM 19486</strain>
    </source>
</reference>
<dbReference type="PROSITE" id="PS51725">
    <property type="entry name" value="ABM"/>
    <property type="match status" value="1"/>
</dbReference>
<dbReference type="PANTHER" id="PTHR33336:SF3">
    <property type="entry name" value="ABM DOMAIN-CONTAINING PROTEIN"/>
    <property type="match status" value="1"/>
</dbReference>
<evidence type="ECO:0000259" key="1">
    <source>
        <dbReference type="PROSITE" id="PS51725"/>
    </source>
</evidence>
<feature type="domain" description="ABM" evidence="1">
    <location>
        <begin position="36"/>
        <end position="126"/>
    </location>
</feature>
<accession>A0A9X3DFQ0</accession>
<keyword evidence="3" id="KW-1185">Reference proteome</keyword>
<name>A0A9X3DFQ0_9SPHI</name>
<gene>
    <name evidence="2" type="ORF">OQZ29_09790</name>
</gene>
<keyword evidence="2" id="KW-0560">Oxidoreductase</keyword>
<dbReference type="InterPro" id="IPR011008">
    <property type="entry name" value="Dimeric_a/b-barrel"/>
</dbReference>
<evidence type="ECO:0000313" key="3">
    <source>
        <dbReference type="Proteomes" id="UP001142592"/>
    </source>
</evidence>
<organism evidence="2 3">
    <name type="scientific">Pedobacter agri</name>
    <dbReference type="NCBI Taxonomy" id="454586"/>
    <lineage>
        <taxon>Bacteria</taxon>
        <taxon>Pseudomonadati</taxon>
        <taxon>Bacteroidota</taxon>
        <taxon>Sphingobacteriia</taxon>
        <taxon>Sphingobacteriales</taxon>
        <taxon>Sphingobacteriaceae</taxon>
        <taxon>Pedobacter</taxon>
    </lineage>
</organism>
<proteinExistence type="predicted"/>
<dbReference type="InterPro" id="IPR007138">
    <property type="entry name" value="ABM_dom"/>
</dbReference>
<comment type="caution">
    <text evidence="2">The sequence shown here is derived from an EMBL/GenBank/DDBJ whole genome shotgun (WGS) entry which is preliminary data.</text>
</comment>
<dbReference type="SUPFAM" id="SSF54909">
    <property type="entry name" value="Dimeric alpha+beta barrel"/>
    <property type="match status" value="1"/>
</dbReference>
<dbReference type="AlphaFoldDB" id="A0A9X3DFQ0"/>
<dbReference type="Gene3D" id="3.30.70.100">
    <property type="match status" value="1"/>
</dbReference>
<dbReference type="InterPro" id="IPR050744">
    <property type="entry name" value="AI-2_Isomerase_LsrG"/>
</dbReference>
<dbReference type="Proteomes" id="UP001142592">
    <property type="component" value="Unassembled WGS sequence"/>
</dbReference>
<dbReference type="PANTHER" id="PTHR33336">
    <property type="entry name" value="QUINOL MONOOXYGENASE YGIN-RELATED"/>
    <property type="match status" value="1"/>
</dbReference>
<dbReference type="Pfam" id="PF03992">
    <property type="entry name" value="ABM"/>
    <property type="match status" value="1"/>
</dbReference>
<sequence length="139" mass="15891">MKKSKNKTYQIVYLFALTFFATIIPGVALAQKDDRKFRIAKIEVYPEYLEQYKSALAEHAKAAVSLEPGVIALQAVYDKSDPLKVTVFEVYASEKAYLQHLQAKHFLKYKNGTLKMVKKLELIEVAPIAIELKNLLFNH</sequence>
<evidence type="ECO:0000313" key="2">
    <source>
        <dbReference type="EMBL" id="MCX3265038.1"/>
    </source>
</evidence>
<dbReference type="EMBL" id="JAPJUH010000003">
    <property type="protein sequence ID" value="MCX3265038.1"/>
    <property type="molecule type" value="Genomic_DNA"/>
</dbReference>
<dbReference type="GO" id="GO:0004497">
    <property type="term" value="F:monooxygenase activity"/>
    <property type="evidence" value="ECO:0007669"/>
    <property type="project" value="UniProtKB-KW"/>
</dbReference>
<dbReference type="RefSeq" id="WP_010602630.1">
    <property type="nucleotide sequence ID" value="NZ_JAPJUH010000003.1"/>
</dbReference>